<name>A0A1H3IIL1_9BACT</name>
<keyword evidence="13 24" id="KW-1133">Transmembrane helix</keyword>
<feature type="transmembrane region" description="Helical" evidence="24">
    <location>
        <begin position="269"/>
        <end position="290"/>
    </location>
</feature>
<comment type="subcellular location">
    <subcellularLocation>
        <location evidence="2">Cell membrane</location>
        <topology evidence="2">Multi-pass membrane protein</topology>
    </subcellularLocation>
</comment>
<evidence type="ECO:0000256" key="19">
    <source>
        <dbReference type="ARBA" id="ARBA00031825"/>
    </source>
</evidence>
<keyword evidence="8" id="KW-1003">Cell membrane</keyword>
<feature type="transmembrane region" description="Helical" evidence="24">
    <location>
        <begin position="56"/>
        <end position="74"/>
    </location>
</feature>
<evidence type="ECO:0000256" key="18">
    <source>
        <dbReference type="ARBA" id="ARBA00029893"/>
    </source>
</evidence>
<evidence type="ECO:0000256" key="23">
    <source>
        <dbReference type="ARBA" id="ARBA00033406"/>
    </source>
</evidence>
<comment type="similarity">
    <text evidence="5">Belongs to the CDS family.</text>
</comment>
<dbReference type="PANTHER" id="PTHR46382:SF1">
    <property type="entry name" value="PHOSPHATIDATE CYTIDYLYLTRANSFERASE"/>
    <property type="match status" value="1"/>
</dbReference>
<proteinExistence type="inferred from homology"/>
<feature type="transmembrane region" description="Helical" evidence="24">
    <location>
        <begin position="12"/>
        <end position="36"/>
    </location>
</feature>
<dbReference type="PANTHER" id="PTHR46382">
    <property type="entry name" value="PHOSPHATIDATE CYTIDYLYLTRANSFERASE"/>
    <property type="match status" value="1"/>
</dbReference>
<evidence type="ECO:0000256" key="4">
    <source>
        <dbReference type="ARBA" id="ARBA00005189"/>
    </source>
</evidence>
<evidence type="ECO:0000256" key="24">
    <source>
        <dbReference type="SAM" id="Phobius"/>
    </source>
</evidence>
<evidence type="ECO:0000256" key="15">
    <source>
        <dbReference type="ARBA" id="ARBA00023136"/>
    </source>
</evidence>
<keyword evidence="14" id="KW-0443">Lipid metabolism</keyword>
<dbReference type="GO" id="GO:0005886">
    <property type="term" value="C:plasma membrane"/>
    <property type="evidence" value="ECO:0007669"/>
    <property type="project" value="UniProtKB-SubCell"/>
</dbReference>
<dbReference type="EMBL" id="FNOV01000007">
    <property type="protein sequence ID" value="SDY27215.1"/>
    <property type="molecule type" value="Genomic_DNA"/>
</dbReference>
<evidence type="ECO:0000256" key="5">
    <source>
        <dbReference type="ARBA" id="ARBA00010185"/>
    </source>
</evidence>
<keyword evidence="15 24" id="KW-0472">Membrane</keyword>
<dbReference type="GO" id="GO:0004605">
    <property type="term" value="F:phosphatidate cytidylyltransferase activity"/>
    <property type="evidence" value="ECO:0007669"/>
    <property type="project" value="UniProtKB-EC"/>
</dbReference>
<dbReference type="OrthoDB" id="9799199at2"/>
<evidence type="ECO:0000313" key="26">
    <source>
        <dbReference type="Proteomes" id="UP000199249"/>
    </source>
</evidence>
<evidence type="ECO:0000313" key="25">
    <source>
        <dbReference type="EMBL" id="SDY27215.1"/>
    </source>
</evidence>
<dbReference type="STRING" id="651662.SAMN04488069_10724"/>
<sequence>MSNLSQRIIFGLLGAALLLGSVWLSAWTFALLFALVQARMLIEFYRMMRQAGYKPAAMLGVAISLLLFASIAALTGFRTLTNAAVPLPVADLGYLRNSAIGLIVLLPVLLILREMYSWPRPNQPFAPFSNVGVALLGLLYVSLPMSLLTVLAFSGPGGYDYRRVFALLFLVWASDIGAYAAGKTLGKHKLAPKISPGKTWEGAVGGFVFTLLVGAALGWLLPELSLAYRLVVAGVVAVFGPLGDLAESMLKRSVGVKDSGRIMPGHGGLLDRFDAFLFILPVLAVLQLVFGS</sequence>
<keyword evidence="17" id="KW-1208">Phospholipid metabolism</keyword>
<evidence type="ECO:0000256" key="20">
    <source>
        <dbReference type="ARBA" id="ARBA00032253"/>
    </source>
</evidence>
<keyword evidence="12 25" id="KW-0548">Nucleotidyltransferase</keyword>
<evidence type="ECO:0000256" key="16">
    <source>
        <dbReference type="ARBA" id="ARBA00023209"/>
    </source>
</evidence>
<evidence type="ECO:0000256" key="1">
    <source>
        <dbReference type="ARBA" id="ARBA00001698"/>
    </source>
</evidence>
<evidence type="ECO:0000256" key="11">
    <source>
        <dbReference type="ARBA" id="ARBA00022692"/>
    </source>
</evidence>
<dbReference type="GO" id="GO:0016024">
    <property type="term" value="P:CDP-diacylglycerol biosynthetic process"/>
    <property type="evidence" value="ECO:0007669"/>
    <property type="project" value="TreeGrafter"/>
</dbReference>
<feature type="transmembrane region" description="Helical" evidence="24">
    <location>
        <begin position="94"/>
        <end position="112"/>
    </location>
</feature>
<feature type="transmembrane region" description="Helical" evidence="24">
    <location>
        <begin position="133"/>
        <end position="153"/>
    </location>
</feature>
<dbReference type="Proteomes" id="UP000199249">
    <property type="component" value="Unassembled WGS sequence"/>
</dbReference>
<keyword evidence="9" id="KW-0444">Lipid biosynthesis</keyword>
<dbReference type="RefSeq" id="WP_092740151.1">
    <property type="nucleotide sequence ID" value="NZ_FNOV01000007.1"/>
</dbReference>
<keyword evidence="26" id="KW-1185">Reference proteome</keyword>
<feature type="transmembrane region" description="Helical" evidence="24">
    <location>
        <begin position="227"/>
        <end position="248"/>
    </location>
</feature>
<gene>
    <name evidence="25" type="ORF">SAMN04488069_10724</name>
</gene>
<accession>A0A1H3IIL1</accession>
<reference evidence="26" key="1">
    <citation type="submission" date="2016-10" db="EMBL/GenBank/DDBJ databases">
        <authorList>
            <person name="Varghese N."/>
            <person name="Submissions S."/>
        </authorList>
    </citation>
    <scope>NUCLEOTIDE SEQUENCE [LARGE SCALE GENOMIC DNA]</scope>
    <source>
        <strain evidence="26">CGMCC 1.8975</strain>
    </source>
</reference>
<evidence type="ECO:0000256" key="12">
    <source>
        <dbReference type="ARBA" id="ARBA00022695"/>
    </source>
</evidence>
<dbReference type="Pfam" id="PF01148">
    <property type="entry name" value="CTP_transf_1"/>
    <property type="match status" value="1"/>
</dbReference>
<evidence type="ECO:0000256" key="14">
    <source>
        <dbReference type="ARBA" id="ARBA00023098"/>
    </source>
</evidence>
<keyword evidence="16" id="KW-0594">Phospholipid biosynthesis</keyword>
<comment type="pathway">
    <text evidence="4">Lipid metabolism.</text>
</comment>
<evidence type="ECO:0000256" key="10">
    <source>
        <dbReference type="ARBA" id="ARBA00022679"/>
    </source>
</evidence>
<comment type="catalytic activity">
    <reaction evidence="1">
        <text>a 1,2-diacyl-sn-glycero-3-phosphate + CTP + H(+) = a CDP-1,2-diacyl-sn-glycerol + diphosphate</text>
        <dbReference type="Rhea" id="RHEA:16229"/>
        <dbReference type="ChEBI" id="CHEBI:15378"/>
        <dbReference type="ChEBI" id="CHEBI:33019"/>
        <dbReference type="ChEBI" id="CHEBI:37563"/>
        <dbReference type="ChEBI" id="CHEBI:58332"/>
        <dbReference type="ChEBI" id="CHEBI:58608"/>
        <dbReference type="EC" id="2.7.7.41"/>
    </reaction>
</comment>
<evidence type="ECO:0000256" key="13">
    <source>
        <dbReference type="ARBA" id="ARBA00022989"/>
    </source>
</evidence>
<keyword evidence="10 25" id="KW-0808">Transferase</keyword>
<dbReference type="EC" id="2.7.7.41" evidence="6"/>
<protein>
    <recommendedName>
        <fullName evidence="7">Phosphatidate cytidylyltransferase</fullName>
        <ecNumber evidence="6">2.7.7.41</ecNumber>
    </recommendedName>
    <alternativeName>
        <fullName evidence="20">CDP-DAG synthase</fullName>
    </alternativeName>
    <alternativeName>
        <fullName evidence="22">CDP-DG synthase</fullName>
    </alternativeName>
    <alternativeName>
        <fullName evidence="18">CDP-diacylglycerol synthase</fullName>
    </alternativeName>
    <alternativeName>
        <fullName evidence="21">CDP-diglyceride pyrophosphorylase</fullName>
    </alternativeName>
    <alternativeName>
        <fullName evidence="23">CDP-diglyceride synthase</fullName>
    </alternativeName>
    <alternativeName>
        <fullName evidence="19">CTP:phosphatidate cytidylyltransferase</fullName>
    </alternativeName>
</protein>
<organism evidence="25 26">
    <name type="scientific">Hymenobacter psychrophilus</name>
    <dbReference type="NCBI Taxonomy" id="651662"/>
    <lineage>
        <taxon>Bacteria</taxon>
        <taxon>Pseudomonadati</taxon>
        <taxon>Bacteroidota</taxon>
        <taxon>Cytophagia</taxon>
        <taxon>Cytophagales</taxon>
        <taxon>Hymenobacteraceae</taxon>
        <taxon>Hymenobacter</taxon>
    </lineage>
</organism>
<evidence type="ECO:0000256" key="7">
    <source>
        <dbReference type="ARBA" id="ARBA00019373"/>
    </source>
</evidence>
<evidence type="ECO:0000256" key="17">
    <source>
        <dbReference type="ARBA" id="ARBA00023264"/>
    </source>
</evidence>
<feature type="transmembrane region" description="Helical" evidence="24">
    <location>
        <begin position="203"/>
        <end position="221"/>
    </location>
</feature>
<comment type="pathway">
    <text evidence="3">Phospholipid metabolism; CDP-diacylglycerol biosynthesis; CDP-diacylglycerol from sn-glycerol 3-phosphate: step 3/3.</text>
</comment>
<evidence type="ECO:0000256" key="6">
    <source>
        <dbReference type="ARBA" id="ARBA00012487"/>
    </source>
</evidence>
<evidence type="ECO:0000256" key="2">
    <source>
        <dbReference type="ARBA" id="ARBA00004651"/>
    </source>
</evidence>
<evidence type="ECO:0000256" key="3">
    <source>
        <dbReference type="ARBA" id="ARBA00005119"/>
    </source>
</evidence>
<feature type="transmembrane region" description="Helical" evidence="24">
    <location>
        <begin position="165"/>
        <end position="182"/>
    </location>
</feature>
<evidence type="ECO:0000256" key="8">
    <source>
        <dbReference type="ARBA" id="ARBA00022475"/>
    </source>
</evidence>
<keyword evidence="11 24" id="KW-0812">Transmembrane</keyword>
<evidence type="ECO:0000256" key="9">
    <source>
        <dbReference type="ARBA" id="ARBA00022516"/>
    </source>
</evidence>
<evidence type="ECO:0000256" key="22">
    <source>
        <dbReference type="ARBA" id="ARBA00032743"/>
    </source>
</evidence>
<dbReference type="AlphaFoldDB" id="A0A1H3IIL1"/>
<evidence type="ECO:0000256" key="21">
    <source>
        <dbReference type="ARBA" id="ARBA00032396"/>
    </source>
</evidence>